<dbReference type="InterPro" id="IPR015896">
    <property type="entry name" value="4pyrrol_synth_GluRdtase_dimer"/>
</dbReference>
<dbReference type="SUPFAM" id="SSF69742">
    <property type="entry name" value="Glutamyl tRNA-reductase catalytic, N-terminal domain"/>
    <property type="match status" value="1"/>
</dbReference>
<evidence type="ECO:0000259" key="10">
    <source>
        <dbReference type="Pfam" id="PF00745"/>
    </source>
</evidence>
<dbReference type="InterPro" id="IPR000343">
    <property type="entry name" value="4pyrrol_synth_GluRdtase"/>
</dbReference>
<evidence type="ECO:0000256" key="3">
    <source>
        <dbReference type="ARBA" id="ARBA00012970"/>
    </source>
</evidence>
<dbReference type="Pfam" id="PF00745">
    <property type="entry name" value="GlutR_dimer"/>
    <property type="match status" value="1"/>
</dbReference>
<keyword evidence="5 8" id="KW-0560">Oxidoreductase</keyword>
<feature type="binding site" evidence="8">
    <location>
        <begin position="106"/>
        <end position="108"/>
    </location>
    <ligand>
        <name>substrate</name>
    </ligand>
</feature>
<dbReference type="InterPro" id="IPR036291">
    <property type="entry name" value="NAD(P)-bd_dom_sf"/>
</dbReference>
<dbReference type="RefSeq" id="WP_369703561.1">
    <property type="nucleotide sequence ID" value="NZ_JBGEWD010000004.1"/>
</dbReference>
<keyword evidence="4 8" id="KW-0521">NADP</keyword>
<comment type="function">
    <text evidence="8">Catalyzes the NADPH-dependent reduction of glutamyl-tRNA(Glu) to glutamate 1-semialdehyde (GSA).</text>
</comment>
<keyword evidence="14" id="KW-1185">Reference proteome</keyword>
<evidence type="ECO:0000256" key="2">
    <source>
        <dbReference type="ARBA" id="ARBA00005916"/>
    </source>
</evidence>
<dbReference type="GO" id="GO:0008883">
    <property type="term" value="F:glutamyl-tRNA reductase activity"/>
    <property type="evidence" value="ECO:0007669"/>
    <property type="project" value="UniProtKB-EC"/>
</dbReference>
<proteinExistence type="inferred from homology"/>
<feature type="binding site" evidence="8">
    <location>
        <position position="112"/>
    </location>
    <ligand>
        <name>substrate</name>
    </ligand>
</feature>
<evidence type="ECO:0000259" key="11">
    <source>
        <dbReference type="Pfam" id="PF01488"/>
    </source>
</evidence>
<feature type="domain" description="Tetrapyrrole biosynthesis glutamyl-tRNA reductase dimerisation" evidence="10">
    <location>
        <begin position="304"/>
        <end position="397"/>
    </location>
</feature>
<organism evidence="13 14">
    <name type="scientific">Clostridium moutaii</name>
    <dbReference type="NCBI Taxonomy" id="3240932"/>
    <lineage>
        <taxon>Bacteria</taxon>
        <taxon>Bacillati</taxon>
        <taxon>Bacillota</taxon>
        <taxon>Clostridia</taxon>
        <taxon>Eubacteriales</taxon>
        <taxon>Clostridiaceae</taxon>
        <taxon>Clostridium</taxon>
    </lineage>
</organism>
<comment type="similarity">
    <text evidence="2 8 9">Belongs to the glutamyl-tRNA reductase family.</text>
</comment>
<feature type="active site" description="Nucleophile" evidence="8">
    <location>
        <position position="46"/>
    </location>
</feature>
<sequence>MVQLIGIKSECNIEIRQKFSIIASKLEDKLKCLHEFLGNVLILSTCNRTEIYMDSKFQKEDLVNIVFKELDWDIRLIPYTFYAKDSEAIKHLVEVSCGFHSKILGEDQILGQIKTAYTAAVKAKTIKGSLERLFQNAIACGKEFKSICEMYKIPVSVPSIVVREALNKGCKKYMIIGFGEIGKLVLKYLESSNAEMVYIVVRDLNKIKNLCYDYKWVKFITFKERKNYYNKVDCIISCTSAPHTIILKEDIPWKKLLVFDLAVPRDVDTGVSDLPQIQLYDIDSISKMDERNKIMRKEKMLKYKYIVDDYINKFMEWQALDELSPEIQKIKKYGDEICNKRIQTFKNKRYTKDNEVLVSTMINSTARVYVDRAIEVLKEEKLKGREDECLKMINKIFFPPSYDNDLKQDYDSDLQQNKEWRCK</sequence>
<feature type="binding site" evidence="8">
    <location>
        <position position="101"/>
    </location>
    <ligand>
        <name>substrate</name>
    </ligand>
</feature>
<dbReference type="PIRSF" id="PIRSF000445">
    <property type="entry name" value="4pyrrol_synth_GluRdtase"/>
    <property type="match status" value="1"/>
</dbReference>
<dbReference type="Proteomes" id="UP001564657">
    <property type="component" value="Unassembled WGS sequence"/>
</dbReference>
<evidence type="ECO:0000313" key="13">
    <source>
        <dbReference type="EMBL" id="MEY7999671.1"/>
    </source>
</evidence>
<dbReference type="Pfam" id="PF05201">
    <property type="entry name" value="GlutR_N"/>
    <property type="match status" value="1"/>
</dbReference>
<evidence type="ECO:0000256" key="8">
    <source>
        <dbReference type="HAMAP-Rule" id="MF_00087"/>
    </source>
</evidence>
<evidence type="ECO:0000256" key="1">
    <source>
        <dbReference type="ARBA" id="ARBA00005059"/>
    </source>
</evidence>
<evidence type="ECO:0000256" key="7">
    <source>
        <dbReference type="ARBA" id="ARBA00047464"/>
    </source>
</evidence>
<protein>
    <recommendedName>
        <fullName evidence="3 8">Glutamyl-tRNA reductase</fullName>
        <shortName evidence="8">GluTR</shortName>
        <ecNumber evidence="3 8">1.2.1.70</ecNumber>
    </recommendedName>
</protein>
<dbReference type="SUPFAM" id="SSF51735">
    <property type="entry name" value="NAD(P)-binding Rossmann-fold domains"/>
    <property type="match status" value="1"/>
</dbReference>
<dbReference type="InterPro" id="IPR006151">
    <property type="entry name" value="Shikm_DH/Glu-tRNA_Rdtase"/>
</dbReference>
<accession>A0ABV4BPV9</accession>
<feature type="domain" description="Quinate/shikimate 5-dehydrogenase/glutamyl-tRNA reductase" evidence="11">
    <location>
        <begin position="170"/>
        <end position="287"/>
    </location>
</feature>
<evidence type="ECO:0000313" key="14">
    <source>
        <dbReference type="Proteomes" id="UP001564657"/>
    </source>
</evidence>
<comment type="subunit">
    <text evidence="8">Homodimer.</text>
</comment>
<feature type="binding site" evidence="8">
    <location>
        <begin position="177"/>
        <end position="182"/>
    </location>
    <ligand>
        <name>NADP(+)</name>
        <dbReference type="ChEBI" id="CHEBI:58349"/>
    </ligand>
</feature>
<comment type="catalytic activity">
    <reaction evidence="7 8 9">
        <text>(S)-4-amino-5-oxopentanoate + tRNA(Glu) + NADP(+) = L-glutamyl-tRNA(Glu) + NADPH + H(+)</text>
        <dbReference type="Rhea" id="RHEA:12344"/>
        <dbReference type="Rhea" id="RHEA-COMP:9663"/>
        <dbReference type="Rhea" id="RHEA-COMP:9680"/>
        <dbReference type="ChEBI" id="CHEBI:15378"/>
        <dbReference type="ChEBI" id="CHEBI:57501"/>
        <dbReference type="ChEBI" id="CHEBI:57783"/>
        <dbReference type="ChEBI" id="CHEBI:58349"/>
        <dbReference type="ChEBI" id="CHEBI:78442"/>
        <dbReference type="ChEBI" id="CHEBI:78520"/>
        <dbReference type="EC" id="1.2.1.70"/>
    </reaction>
</comment>
<dbReference type="HAMAP" id="MF_00087">
    <property type="entry name" value="Glu_tRNA_reductase"/>
    <property type="match status" value="1"/>
</dbReference>
<dbReference type="PROSITE" id="PS00747">
    <property type="entry name" value="GLUTR"/>
    <property type="match status" value="1"/>
</dbReference>
<comment type="domain">
    <text evidence="8">Possesses an unusual extended V-shaped dimeric structure with each monomer consisting of three distinct domains arranged along a curved 'spinal' alpha-helix. The N-terminal catalytic domain specifically recognizes the glutamate moiety of the substrate. The second domain is the NADPH-binding domain, and the third C-terminal domain is responsible for dimerization.</text>
</comment>
<dbReference type="PANTHER" id="PTHR43013:SF1">
    <property type="entry name" value="GLUTAMYL-TRNA REDUCTASE"/>
    <property type="match status" value="1"/>
</dbReference>
<evidence type="ECO:0000256" key="9">
    <source>
        <dbReference type="RuleBase" id="RU000584"/>
    </source>
</evidence>
<feature type="domain" description="Glutamyl-tRNA reductase N-terminal" evidence="12">
    <location>
        <begin position="10"/>
        <end position="146"/>
    </location>
</feature>
<dbReference type="NCBIfam" id="TIGR01035">
    <property type="entry name" value="hemA"/>
    <property type="match status" value="1"/>
</dbReference>
<feature type="site" description="Important for activity" evidence="8">
    <location>
        <position position="91"/>
    </location>
</feature>
<feature type="binding site" evidence="8">
    <location>
        <begin position="45"/>
        <end position="48"/>
    </location>
    <ligand>
        <name>substrate</name>
    </ligand>
</feature>
<dbReference type="InterPro" id="IPR018214">
    <property type="entry name" value="GluRdtase_CS"/>
</dbReference>
<evidence type="ECO:0000256" key="4">
    <source>
        <dbReference type="ARBA" id="ARBA00022857"/>
    </source>
</evidence>
<evidence type="ECO:0000256" key="6">
    <source>
        <dbReference type="ARBA" id="ARBA00023244"/>
    </source>
</evidence>
<dbReference type="Pfam" id="PF01488">
    <property type="entry name" value="Shikimate_DH"/>
    <property type="match status" value="1"/>
</dbReference>
<dbReference type="Gene3D" id="3.40.50.720">
    <property type="entry name" value="NAD(P)-binding Rossmann-like Domain"/>
    <property type="match status" value="1"/>
</dbReference>
<dbReference type="Gene3D" id="3.30.460.30">
    <property type="entry name" value="Glutamyl-tRNA reductase, N-terminal domain"/>
    <property type="match status" value="1"/>
</dbReference>
<dbReference type="PANTHER" id="PTHR43013">
    <property type="entry name" value="GLUTAMYL-TRNA REDUCTASE"/>
    <property type="match status" value="1"/>
</dbReference>
<name>A0ABV4BPV9_9CLOT</name>
<gene>
    <name evidence="8 13" type="primary">hemA</name>
    <name evidence="13" type="ORF">AB8U03_05530</name>
</gene>
<dbReference type="InterPro" id="IPR015895">
    <property type="entry name" value="4pyrrol_synth_GluRdtase_N"/>
</dbReference>
<reference evidence="13 14" key="1">
    <citation type="submission" date="2024-08" db="EMBL/GenBank/DDBJ databases">
        <title>Clostridium lapicellarii sp. nov., and Clostridium renhuaiense sp. nov., two species isolated from the mud in a fermentation cellar used for producing sauce-flavour Chinese liquors.</title>
        <authorList>
            <person name="Yang F."/>
            <person name="Wang H."/>
            <person name="Chen L.Q."/>
            <person name="Zhou N."/>
            <person name="Lu J.J."/>
            <person name="Pu X.X."/>
            <person name="Wan B."/>
            <person name="Wang L."/>
            <person name="Liu S.J."/>
        </authorList>
    </citation>
    <scope>NUCLEOTIDE SEQUENCE [LARGE SCALE GENOMIC DNA]</scope>
    <source>
        <strain evidence="13 14">MT-5</strain>
    </source>
</reference>
<dbReference type="EC" id="1.2.1.70" evidence="3 8"/>
<keyword evidence="6 8" id="KW-0627">Porphyrin biosynthesis</keyword>
<dbReference type="EMBL" id="JBGEWD010000004">
    <property type="protein sequence ID" value="MEY7999671.1"/>
    <property type="molecule type" value="Genomic_DNA"/>
</dbReference>
<evidence type="ECO:0000259" key="12">
    <source>
        <dbReference type="Pfam" id="PF05201"/>
    </source>
</evidence>
<comment type="caution">
    <text evidence="13">The sequence shown here is derived from an EMBL/GenBank/DDBJ whole genome shotgun (WGS) entry which is preliminary data.</text>
</comment>
<comment type="pathway">
    <text evidence="1 8 9">Porphyrin-containing compound metabolism; protoporphyrin-IX biosynthesis; 5-aminolevulinate from L-glutamyl-tRNA(Glu): step 1/2.</text>
</comment>
<dbReference type="InterPro" id="IPR036343">
    <property type="entry name" value="GluRdtase_N_sf"/>
</dbReference>
<evidence type="ECO:0000256" key="5">
    <source>
        <dbReference type="ARBA" id="ARBA00023002"/>
    </source>
</evidence>
<comment type="miscellaneous">
    <text evidence="8">During catalysis, the active site Cys acts as a nucleophile attacking the alpha-carbonyl group of tRNA-bound glutamate with the formation of a thioester intermediate between enzyme and glutamate, and the concomitant release of tRNA(Glu). The thioester intermediate is finally reduced by direct hydride transfer from NADPH, to form the product GSA.</text>
</comment>